<name>A0ABW1LAF8_9BACL</name>
<evidence type="ECO:0000259" key="3">
    <source>
        <dbReference type="Pfam" id="PF24828"/>
    </source>
</evidence>
<dbReference type="Proteomes" id="UP001596170">
    <property type="component" value="Unassembled WGS sequence"/>
</dbReference>
<comment type="caution">
    <text evidence="4">The sequence shown here is derived from an EMBL/GenBank/DDBJ whole genome shotgun (WGS) entry which is preliminary data.</text>
</comment>
<evidence type="ECO:0000259" key="2">
    <source>
        <dbReference type="Pfam" id="PF24735"/>
    </source>
</evidence>
<reference evidence="5" key="1">
    <citation type="journal article" date="2019" name="Int. J. Syst. Evol. Microbiol.">
        <title>The Global Catalogue of Microorganisms (GCM) 10K type strain sequencing project: providing services to taxonomists for standard genome sequencing and annotation.</title>
        <authorList>
            <consortium name="The Broad Institute Genomics Platform"/>
            <consortium name="The Broad Institute Genome Sequencing Center for Infectious Disease"/>
            <person name="Wu L."/>
            <person name="Ma J."/>
        </authorList>
    </citation>
    <scope>NUCLEOTIDE SEQUENCE [LARGE SCALE GENOMIC DNA]</scope>
    <source>
        <strain evidence="5">CCUG 54527</strain>
    </source>
</reference>
<dbReference type="Pfam" id="PF24828">
    <property type="entry name" value="DUF7713"/>
    <property type="match status" value="1"/>
</dbReference>
<dbReference type="EMBL" id="JBHSRI010000024">
    <property type="protein sequence ID" value="MFC6040466.1"/>
    <property type="molecule type" value="Genomic_DNA"/>
</dbReference>
<dbReference type="RefSeq" id="WP_377734957.1">
    <property type="nucleotide sequence ID" value="NZ_JBHSRI010000024.1"/>
</dbReference>
<dbReference type="InterPro" id="IPR056130">
    <property type="entry name" value="DUF7713"/>
</dbReference>
<keyword evidence="5" id="KW-1185">Reference proteome</keyword>
<evidence type="ECO:0008006" key="6">
    <source>
        <dbReference type="Google" id="ProtNLM"/>
    </source>
</evidence>
<gene>
    <name evidence="4" type="ORF">ACFPYN_13645</name>
</gene>
<feature type="domain" description="DUF7713" evidence="3">
    <location>
        <begin position="117"/>
        <end position="184"/>
    </location>
</feature>
<accession>A0ABW1LAF8</accession>
<feature type="domain" description="DUF7686" evidence="2">
    <location>
        <begin position="43"/>
        <end position="111"/>
    </location>
</feature>
<dbReference type="Pfam" id="PF24735">
    <property type="entry name" value="DUF7686"/>
    <property type="match status" value="1"/>
</dbReference>
<proteinExistence type="predicted"/>
<evidence type="ECO:0000313" key="4">
    <source>
        <dbReference type="EMBL" id="MFC6040466.1"/>
    </source>
</evidence>
<feature type="domain" description="DUF7685" evidence="1">
    <location>
        <begin position="4"/>
        <end position="40"/>
    </location>
</feature>
<evidence type="ECO:0000259" key="1">
    <source>
        <dbReference type="Pfam" id="PF24734"/>
    </source>
</evidence>
<evidence type="ECO:0000313" key="5">
    <source>
        <dbReference type="Proteomes" id="UP001596170"/>
    </source>
</evidence>
<dbReference type="Pfam" id="PF24734">
    <property type="entry name" value="DUF7685"/>
    <property type="match status" value="1"/>
</dbReference>
<organism evidence="4 5">
    <name type="scientific">Paenisporosarcina macmurdoensis</name>
    <dbReference type="NCBI Taxonomy" id="212659"/>
    <lineage>
        <taxon>Bacteria</taxon>
        <taxon>Bacillati</taxon>
        <taxon>Bacillota</taxon>
        <taxon>Bacilli</taxon>
        <taxon>Bacillales</taxon>
        <taxon>Caryophanaceae</taxon>
        <taxon>Paenisporosarcina</taxon>
    </lineage>
</organism>
<dbReference type="InterPro" id="IPR056103">
    <property type="entry name" value="DUF7686"/>
</dbReference>
<sequence>MVDCQRCGSAEAYIHFGSEMEKEVLCIGCYNAMMSEVLGVKVESYPEGVSIRGGDGMVRHFSIKKRLHSGGISMVAEELKSFGYQFAVHGELECDQGQLFLQLIDKAERAMMETFIQEGKFPNGQHYYSLKKDRLIGIVESNREEDGNPVLVVDGKPYTWEEIGKMLMSYEGFQLKVEAVDISDEIEWIDEE</sequence>
<dbReference type="InterPro" id="IPR056102">
    <property type="entry name" value="DUF7685"/>
</dbReference>
<protein>
    <recommendedName>
        <fullName evidence="6">DUF4178 domain-containing protein</fullName>
    </recommendedName>
</protein>